<proteinExistence type="predicted"/>
<dbReference type="InterPro" id="IPR003347">
    <property type="entry name" value="JmjC_dom"/>
</dbReference>
<reference evidence="2 3" key="1">
    <citation type="submission" date="2020-03" db="EMBL/GenBank/DDBJ databases">
        <title>Genomic Encyclopedia of Type Strains, Phase IV (KMG-IV): sequencing the most valuable type-strain genomes for metagenomic binning, comparative biology and taxonomic classification.</title>
        <authorList>
            <person name="Goeker M."/>
        </authorList>
    </citation>
    <scope>NUCLEOTIDE SEQUENCE [LARGE SCALE GENOMIC DNA]</scope>
    <source>
        <strain evidence="2 3">DSM 7225</strain>
    </source>
</reference>
<dbReference type="Gene3D" id="2.60.120.10">
    <property type="entry name" value="Jelly Rolls"/>
    <property type="match status" value="1"/>
</dbReference>
<dbReference type="Pfam" id="PF13621">
    <property type="entry name" value="Cupin_8"/>
    <property type="match status" value="1"/>
</dbReference>
<evidence type="ECO:0000313" key="2">
    <source>
        <dbReference type="EMBL" id="NJB96169.1"/>
    </source>
</evidence>
<organism evidence="2 3">
    <name type="scientific">Sphingomonas trueperi</name>
    <dbReference type="NCBI Taxonomy" id="53317"/>
    <lineage>
        <taxon>Bacteria</taxon>
        <taxon>Pseudomonadati</taxon>
        <taxon>Pseudomonadota</taxon>
        <taxon>Alphaproteobacteria</taxon>
        <taxon>Sphingomonadales</taxon>
        <taxon>Sphingomonadaceae</taxon>
        <taxon>Sphingomonas</taxon>
    </lineage>
</organism>
<feature type="domain" description="JmjC" evidence="1">
    <location>
        <begin position="94"/>
        <end position="265"/>
    </location>
</feature>
<dbReference type="PANTHER" id="PTHR12461">
    <property type="entry name" value="HYPOXIA-INDUCIBLE FACTOR 1 ALPHA INHIBITOR-RELATED"/>
    <property type="match status" value="1"/>
</dbReference>
<dbReference type="InterPro" id="IPR014710">
    <property type="entry name" value="RmlC-like_jellyroll"/>
</dbReference>
<gene>
    <name evidence="2" type="ORF">GGR89_000461</name>
</gene>
<accession>A0A7X6BAQ9</accession>
<dbReference type="InterPro" id="IPR041667">
    <property type="entry name" value="Cupin_8"/>
</dbReference>
<dbReference type="Proteomes" id="UP000531251">
    <property type="component" value="Unassembled WGS sequence"/>
</dbReference>
<comment type="caution">
    <text evidence="2">The sequence shown here is derived from an EMBL/GenBank/DDBJ whole genome shotgun (WGS) entry which is preliminary data.</text>
</comment>
<dbReference type="RefSeq" id="WP_125973130.1">
    <property type="nucleotide sequence ID" value="NZ_BAAADY010000001.1"/>
</dbReference>
<name>A0A7X6BAQ9_9SPHN</name>
<dbReference type="PANTHER" id="PTHR12461:SF105">
    <property type="entry name" value="HYPOXIA-INDUCIBLE FACTOR 1-ALPHA INHIBITOR"/>
    <property type="match status" value="1"/>
</dbReference>
<dbReference type="SUPFAM" id="SSF51197">
    <property type="entry name" value="Clavaminate synthase-like"/>
    <property type="match status" value="1"/>
</dbReference>
<keyword evidence="3" id="KW-1185">Reference proteome</keyword>
<protein>
    <recommendedName>
        <fullName evidence="1">JmjC domain-containing protein</fullName>
    </recommendedName>
</protein>
<evidence type="ECO:0000313" key="3">
    <source>
        <dbReference type="Proteomes" id="UP000531251"/>
    </source>
</evidence>
<dbReference type="SMART" id="SM00558">
    <property type="entry name" value="JmjC"/>
    <property type="match status" value="1"/>
</dbReference>
<dbReference type="PROSITE" id="PS51184">
    <property type="entry name" value="JMJC"/>
    <property type="match status" value="1"/>
</dbReference>
<dbReference type="AlphaFoldDB" id="A0A7X6BAQ9"/>
<sequence>MLREIAADIPPADFAEARRACQPIMLRGAAAALPVTRAAASIEGLCRYLCHFDSGRTAQAFVGDPAIGGRYAYGEQPDGFNFARETLGLAAALDRIARAAAASDQPSVYCGSLPAEDHLPGFAEANPLPLVPQGVLPRLWIGNASTIACHYDRFDNLACVIAGERRFTLYPPDAIGDLYIGPIDHTMAGQPVSLAATAAPQDPRYPRFAAAQARALTVTLHPGDALYLPKLWWHQVEATAPFNLLMNYWWDDFASGPDSPYTALLLAMTTLAERPPPERAAWRAFFDHYAFRRDGHPLAHLPPERHGILADSRENRGRIRAFVMQLLRGG</sequence>
<dbReference type="EMBL" id="JAATJB010000001">
    <property type="protein sequence ID" value="NJB96169.1"/>
    <property type="molecule type" value="Genomic_DNA"/>
</dbReference>
<evidence type="ECO:0000259" key="1">
    <source>
        <dbReference type="PROSITE" id="PS51184"/>
    </source>
</evidence>